<protein>
    <submittedName>
        <fullName evidence="1">Uncharacterized protein</fullName>
    </submittedName>
</protein>
<sequence length="92" mass="10496">MVATGGLLKSLHLCVQLFLQAVDDGVHFYYTDSRLIRVPLRYQLFMKTIDPYVKIVCKGEKVLSDTDQQPRVECEGDFLHSPEETGYKASSR</sequence>
<dbReference type="EMBL" id="JAIWYP010000010">
    <property type="protein sequence ID" value="KAH3746826.1"/>
    <property type="molecule type" value="Genomic_DNA"/>
</dbReference>
<proteinExistence type="predicted"/>
<comment type="caution">
    <text evidence="1">The sequence shown here is derived from an EMBL/GenBank/DDBJ whole genome shotgun (WGS) entry which is preliminary data.</text>
</comment>
<dbReference type="AlphaFoldDB" id="A0A9D4DDF7"/>
<gene>
    <name evidence="1" type="ORF">DPMN_181243</name>
</gene>
<organism evidence="1 2">
    <name type="scientific">Dreissena polymorpha</name>
    <name type="common">Zebra mussel</name>
    <name type="synonym">Mytilus polymorpha</name>
    <dbReference type="NCBI Taxonomy" id="45954"/>
    <lineage>
        <taxon>Eukaryota</taxon>
        <taxon>Metazoa</taxon>
        <taxon>Spiralia</taxon>
        <taxon>Lophotrochozoa</taxon>
        <taxon>Mollusca</taxon>
        <taxon>Bivalvia</taxon>
        <taxon>Autobranchia</taxon>
        <taxon>Heteroconchia</taxon>
        <taxon>Euheterodonta</taxon>
        <taxon>Imparidentia</taxon>
        <taxon>Neoheterodontei</taxon>
        <taxon>Myida</taxon>
        <taxon>Dreissenoidea</taxon>
        <taxon>Dreissenidae</taxon>
        <taxon>Dreissena</taxon>
    </lineage>
</organism>
<reference evidence="1" key="1">
    <citation type="journal article" date="2019" name="bioRxiv">
        <title>The Genome of the Zebra Mussel, Dreissena polymorpha: A Resource for Invasive Species Research.</title>
        <authorList>
            <person name="McCartney M.A."/>
            <person name="Auch B."/>
            <person name="Kono T."/>
            <person name="Mallez S."/>
            <person name="Zhang Y."/>
            <person name="Obille A."/>
            <person name="Becker A."/>
            <person name="Abrahante J.E."/>
            <person name="Garbe J."/>
            <person name="Badalamenti J.P."/>
            <person name="Herman A."/>
            <person name="Mangelson H."/>
            <person name="Liachko I."/>
            <person name="Sullivan S."/>
            <person name="Sone E.D."/>
            <person name="Koren S."/>
            <person name="Silverstein K.A.T."/>
            <person name="Beckman K.B."/>
            <person name="Gohl D.M."/>
        </authorList>
    </citation>
    <scope>NUCLEOTIDE SEQUENCE</scope>
    <source>
        <strain evidence="1">Duluth1</strain>
        <tissue evidence="1">Whole animal</tissue>
    </source>
</reference>
<reference evidence="1" key="2">
    <citation type="submission" date="2020-11" db="EMBL/GenBank/DDBJ databases">
        <authorList>
            <person name="McCartney M.A."/>
            <person name="Auch B."/>
            <person name="Kono T."/>
            <person name="Mallez S."/>
            <person name="Becker A."/>
            <person name="Gohl D.M."/>
            <person name="Silverstein K.A.T."/>
            <person name="Koren S."/>
            <person name="Bechman K.B."/>
            <person name="Herman A."/>
            <person name="Abrahante J.E."/>
            <person name="Garbe J."/>
        </authorList>
    </citation>
    <scope>NUCLEOTIDE SEQUENCE</scope>
    <source>
        <strain evidence="1">Duluth1</strain>
        <tissue evidence="1">Whole animal</tissue>
    </source>
</reference>
<evidence type="ECO:0000313" key="1">
    <source>
        <dbReference type="EMBL" id="KAH3746826.1"/>
    </source>
</evidence>
<name>A0A9D4DDF7_DREPO</name>
<accession>A0A9D4DDF7</accession>
<keyword evidence="2" id="KW-1185">Reference proteome</keyword>
<evidence type="ECO:0000313" key="2">
    <source>
        <dbReference type="Proteomes" id="UP000828390"/>
    </source>
</evidence>
<dbReference type="Proteomes" id="UP000828390">
    <property type="component" value="Unassembled WGS sequence"/>
</dbReference>